<comment type="caution">
    <text evidence="1">The sequence shown here is derived from an EMBL/GenBank/DDBJ whole genome shotgun (WGS) entry which is preliminary data.</text>
</comment>
<sequence length="47" mass="5191">MTLKALCDFSLHLLLDAIAWFHNDSVEYTIAAMILLAMIVQGLQAAN</sequence>
<evidence type="ECO:0000313" key="2">
    <source>
        <dbReference type="Proteomes" id="UP001198862"/>
    </source>
</evidence>
<dbReference type="Proteomes" id="UP001198862">
    <property type="component" value="Unassembled WGS sequence"/>
</dbReference>
<gene>
    <name evidence="1" type="ORF">LJ725_22160</name>
</gene>
<protein>
    <submittedName>
        <fullName evidence="1">Uncharacterized protein</fullName>
    </submittedName>
</protein>
<proteinExistence type="predicted"/>
<evidence type="ECO:0000313" key="1">
    <source>
        <dbReference type="EMBL" id="MCC8431689.1"/>
    </source>
</evidence>
<dbReference type="RefSeq" id="WP_230553119.1">
    <property type="nucleotide sequence ID" value="NZ_JAJISD010000011.1"/>
</dbReference>
<name>A0ABS8L023_9HYPH</name>
<reference evidence="1 2" key="1">
    <citation type="submission" date="2021-11" db="EMBL/GenBank/DDBJ databases">
        <authorList>
            <person name="Lee D.-H."/>
            <person name="Kim S.-B."/>
        </authorList>
    </citation>
    <scope>NUCLEOTIDE SEQUENCE [LARGE SCALE GENOMIC DNA]</scope>
    <source>
        <strain evidence="1 2">KCTC 52223</strain>
    </source>
</reference>
<keyword evidence="2" id="KW-1185">Reference proteome</keyword>
<accession>A0ABS8L023</accession>
<organism evidence="1 2">
    <name type="scientific">Reyranella aquatilis</name>
    <dbReference type="NCBI Taxonomy" id="2035356"/>
    <lineage>
        <taxon>Bacteria</taxon>
        <taxon>Pseudomonadati</taxon>
        <taxon>Pseudomonadota</taxon>
        <taxon>Alphaproteobacteria</taxon>
        <taxon>Hyphomicrobiales</taxon>
        <taxon>Reyranellaceae</taxon>
        <taxon>Reyranella</taxon>
    </lineage>
</organism>
<dbReference type="EMBL" id="JAJISD010000011">
    <property type="protein sequence ID" value="MCC8431689.1"/>
    <property type="molecule type" value="Genomic_DNA"/>
</dbReference>